<dbReference type="InterPro" id="IPR014710">
    <property type="entry name" value="RmlC-like_jellyroll"/>
</dbReference>
<evidence type="ECO:0000313" key="16">
    <source>
        <dbReference type="Proteomes" id="UP000467840"/>
    </source>
</evidence>
<evidence type="ECO:0000256" key="10">
    <source>
        <dbReference type="PIRSR" id="PIRSR601929-1"/>
    </source>
</evidence>
<keyword evidence="7 12" id="KW-1015">Disulfide bond</keyword>
<keyword evidence="8" id="KW-0325">Glycoprotein</keyword>
<dbReference type="InterPro" id="IPR006045">
    <property type="entry name" value="Cupin_1"/>
</dbReference>
<feature type="region of interest" description="Disordered" evidence="13">
    <location>
        <begin position="1"/>
        <end position="28"/>
    </location>
</feature>
<dbReference type="InterPro" id="IPR001929">
    <property type="entry name" value="Germin"/>
</dbReference>
<name>A0A6A6MR19_HEVBR</name>
<dbReference type="InterPro" id="IPR011051">
    <property type="entry name" value="RmlC_Cupin_sf"/>
</dbReference>
<comment type="function">
    <text evidence="1">May play a role in plant defense. Probably has no oxalate oxidase activity even if the active site is conserved.</text>
</comment>
<reference evidence="15 16" key="1">
    <citation type="journal article" date="2020" name="Mol. Plant">
        <title>The Chromosome-Based Rubber Tree Genome Provides New Insights into Spurge Genome Evolution and Rubber Biosynthesis.</title>
        <authorList>
            <person name="Liu J."/>
            <person name="Shi C."/>
            <person name="Shi C.C."/>
            <person name="Li W."/>
            <person name="Zhang Q.J."/>
            <person name="Zhang Y."/>
            <person name="Li K."/>
            <person name="Lu H.F."/>
            <person name="Shi C."/>
            <person name="Zhu S.T."/>
            <person name="Xiao Z.Y."/>
            <person name="Nan H."/>
            <person name="Yue Y."/>
            <person name="Zhu X.G."/>
            <person name="Wu Y."/>
            <person name="Hong X.N."/>
            <person name="Fan G.Y."/>
            <person name="Tong Y."/>
            <person name="Zhang D."/>
            <person name="Mao C.L."/>
            <person name="Liu Y.L."/>
            <person name="Hao S.J."/>
            <person name="Liu W.Q."/>
            <person name="Lv M.Q."/>
            <person name="Zhang H.B."/>
            <person name="Liu Y."/>
            <person name="Hu-Tang G.R."/>
            <person name="Wang J.P."/>
            <person name="Wang J.H."/>
            <person name="Sun Y.H."/>
            <person name="Ni S.B."/>
            <person name="Chen W.B."/>
            <person name="Zhang X.C."/>
            <person name="Jiao Y.N."/>
            <person name="Eichler E.E."/>
            <person name="Li G.H."/>
            <person name="Liu X."/>
            <person name="Gao L.Z."/>
        </authorList>
    </citation>
    <scope>NUCLEOTIDE SEQUENCE [LARGE SCALE GENOMIC DNA]</scope>
    <source>
        <strain evidence="16">cv. GT1</strain>
        <tissue evidence="15">Leaf</tissue>
    </source>
</reference>
<dbReference type="PROSITE" id="PS00725">
    <property type="entry name" value="GERMIN"/>
    <property type="match status" value="1"/>
</dbReference>
<feature type="binding site" evidence="11">
    <location>
        <position position="554"/>
    </location>
    <ligand>
        <name>Mn(2+)</name>
        <dbReference type="ChEBI" id="CHEBI:29035"/>
    </ligand>
</feature>
<sequence length="669" mass="76533">MVGMSSNRTRSFKARRIEGRSSSRHEHREDNEFIDVDLGASPLALPSTSPLWEMVLAKLDQLDIKMEIKFQELDSKVDSEFQFFGPLEPEISDEVFHSPEAFKKDYVEMEKNLKIFLYPDCFENGHLSDHTEKPSGRYASESYFFKNILEGQFLTKDPNEAHLFFIPFSCLKLRREGRSYLNISATVDDFVQSLISKYPYWNRTLGADHFVVICHDIGLVATEQVPLLVKNSIRVVCSPIYGSEYIPHKDVSFPQIFMPLPTLYEKHGDHIHNRITVITLQEYLRFLGWSSQFNIRDTLVRLWQNDNELNIQHNFINRAHKGHFKYQEKFYRSKFCMCPRGSSINGGRISLAIHYGCVPVILSDYLDLPFSDILNWQKFSVIVKEKDVYNLKKILQDIPDEEYRTLQKNTIKVQKHFQWNTPAVRLDTFHMAMYELWLRRHVISSWCLGFGFAFAIAYDPSPLQDFCVATDDSNSGLFVNGKFCKDPKHVTADDFFFSGLNVASETLKQLGARTNLLTVDSIPGLNTNGLSIVRIDYEANGGLNPPHHHPRASEILTVLEGTLYAGFITSSPDHRVFSKVLKAGDVFVFLSGLIHFQLNIGKTPAVALAALNNQNPEVVTTANTVFGASPSLNPDVLTRAFHLDKDLVTKLQKQEWLNPSELNSYSSRY</sequence>
<comment type="similarity">
    <text evidence="3">Belongs to the germin family.</text>
</comment>
<feature type="binding site" evidence="11">
    <location>
        <position position="549"/>
    </location>
    <ligand>
        <name>Mn(2+)</name>
        <dbReference type="ChEBI" id="CHEBI:29035"/>
    </ligand>
</feature>
<evidence type="ECO:0000256" key="4">
    <source>
        <dbReference type="ARBA" id="ARBA00022523"/>
    </source>
</evidence>
<keyword evidence="5" id="KW-0964">Secreted</keyword>
<keyword evidence="6 10" id="KW-0479">Metal-binding</keyword>
<evidence type="ECO:0000256" key="2">
    <source>
        <dbReference type="ARBA" id="ARBA00004271"/>
    </source>
</evidence>
<feature type="domain" description="Cupin type-1" evidence="14">
    <location>
        <begin position="498"/>
        <end position="649"/>
    </location>
</feature>
<feature type="compositionally biased region" description="Basic and acidic residues" evidence="13">
    <location>
        <begin position="15"/>
        <end position="28"/>
    </location>
</feature>
<evidence type="ECO:0000256" key="5">
    <source>
        <dbReference type="ARBA" id="ARBA00022525"/>
    </source>
</evidence>
<feature type="binding site" evidence="11">
    <location>
        <position position="595"/>
    </location>
    <ligand>
        <name>Mn(2+)</name>
        <dbReference type="ChEBI" id="CHEBI:29035"/>
    </ligand>
</feature>
<gene>
    <name evidence="15" type="ORF">GH714_041683</name>
</gene>
<dbReference type="GO" id="GO:0048046">
    <property type="term" value="C:apoplast"/>
    <property type="evidence" value="ECO:0007669"/>
    <property type="project" value="UniProtKB-SubCell"/>
</dbReference>
<evidence type="ECO:0000256" key="12">
    <source>
        <dbReference type="PIRSR" id="PIRSR601929-3"/>
    </source>
</evidence>
<feature type="disulfide bond" evidence="12">
    <location>
        <begin position="467"/>
        <end position="484"/>
    </location>
</feature>
<dbReference type="Pfam" id="PF03016">
    <property type="entry name" value="Exostosin_GT47"/>
    <property type="match status" value="1"/>
</dbReference>
<proteinExistence type="inferred from homology"/>
<feature type="binding site" evidence="11">
    <location>
        <position position="547"/>
    </location>
    <ligand>
        <name>Mn(2+)</name>
        <dbReference type="ChEBI" id="CHEBI:29035"/>
    </ligand>
</feature>
<evidence type="ECO:0000256" key="11">
    <source>
        <dbReference type="PIRSR" id="PIRSR601929-2"/>
    </source>
</evidence>
<dbReference type="FunFam" id="2.60.120.10:FF:000005">
    <property type="entry name" value="Germin-like protein subfamily 1 member 8"/>
    <property type="match status" value="1"/>
</dbReference>
<dbReference type="Proteomes" id="UP000467840">
    <property type="component" value="Chromosome 15"/>
</dbReference>
<comment type="subcellular location">
    <subcellularLocation>
        <location evidence="2">Secreted</location>
        <location evidence="2">Extracellular space</location>
        <location evidence="2">Apoplast</location>
    </subcellularLocation>
</comment>
<dbReference type="PRINTS" id="PR00325">
    <property type="entry name" value="GERMIN"/>
</dbReference>
<organism evidence="15 16">
    <name type="scientific">Hevea brasiliensis</name>
    <name type="common">Para rubber tree</name>
    <name type="synonym">Siphonia brasiliensis</name>
    <dbReference type="NCBI Taxonomy" id="3981"/>
    <lineage>
        <taxon>Eukaryota</taxon>
        <taxon>Viridiplantae</taxon>
        <taxon>Streptophyta</taxon>
        <taxon>Embryophyta</taxon>
        <taxon>Tracheophyta</taxon>
        <taxon>Spermatophyta</taxon>
        <taxon>Magnoliopsida</taxon>
        <taxon>eudicotyledons</taxon>
        <taxon>Gunneridae</taxon>
        <taxon>Pentapetalae</taxon>
        <taxon>rosids</taxon>
        <taxon>fabids</taxon>
        <taxon>Malpighiales</taxon>
        <taxon>Euphorbiaceae</taxon>
        <taxon>Crotonoideae</taxon>
        <taxon>Micrandreae</taxon>
        <taxon>Hevea</taxon>
    </lineage>
</organism>
<evidence type="ECO:0000256" key="9">
    <source>
        <dbReference type="ARBA" id="ARBA00023211"/>
    </source>
</evidence>
<dbReference type="GO" id="GO:0030145">
    <property type="term" value="F:manganese ion binding"/>
    <property type="evidence" value="ECO:0007669"/>
    <property type="project" value="InterPro"/>
</dbReference>
<keyword evidence="9 10" id="KW-0464">Manganese</keyword>
<dbReference type="SMART" id="SM00835">
    <property type="entry name" value="Cupin_1"/>
    <property type="match status" value="1"/>
</dbReference>
<evidence type="ECO:0000256" key="6">
    <source>
        <dbReference type="ARBA" id="ARBA00022723"/>
    </source>
</evidence>
<dbReference type="AlphaFoldDB" id="A0A6A6MR19"/>
<dbReference type="InterPro" id="IPR040911">
    <property type="entry name" value="Exostosin_GT47"/>
</dbReference>
<evidence type="ECO:0000256" key="7">
    <source>
        <dbReference type="ARBA" id="ARBA00023157"/>
    </source>
</evidence>
<feature type="binding site" evidence="10">
    <location>
        <position position="549"/>
    </location>
    <ligand>
        <name>oxalate</name>
        <dbReference type="ChEBI" id="CHEBI:30623"/>
    </ligand>
</feature>
<dbReference type="Pfam" id="PF00190">
    <property type="entry name" value="Cupin_1"/>
    <property type="match status" value="1"/>
</dbReference>
<keyword evidence="16" id="KW-1185">Reference proteome</keyword>
<comment type="caution">
    <text evidence="15">The sequence shown here is derived from an EMBL/GenBank/DDBJ whole genome shotgun (WGS) entry which is preliminary data.</text>
</comment>
<keyword evidence="4" id="KW-0052">Apoplast</keyword>
<evidence type="ECO:0000256" key="13">
    <source>
        <dbReference type="SAM" id="MobiDB-lite"/>
    </source>
</evidence>
<dbReference type="InterPro" id="IPR019780">
    <property type="entry name" value="Germin_Mn-BS"/>
</dbReference>
<evidence type="ECO:0000313" key="15">
    <source>
        <dbReference type="EMBL" id="KAF2316342.1"/>
    </source>
</evidence>
<feature type="binding site" evidence="10">
    <location>
        <position position="544"/>
    </location>
    <ligand>
        <name>oxalate</name>
        <dbReference type="ChEBI" id="CHEBI:30623"/>
    </ligand>
</feature>
<dbReference type="Gene3D" id="2.60.120.10">
    <property type="entry name" value="Jelly Rolls"/>
    <property type="match status" value="1"/>
</dbReference>
<dbReference type="EMBL" id="JAAGAX010000005">
    <property type="protein sequence ID" value="KAF2316342.1"/>
    <property type="molecule type" value="Genomic_DNA"/>
</dbReference>
<dbReference type="PANTHER" id="PTHR31238">
    <property type="entry name" value="GERMIN-LIKE PROTEIN SUBFAMILY 3 MEMBER 3"/>
    <property type="match status" value="1"/>
</dbReference>
<evidence type="ECO:0000256" key="3">
    <source>
        <dbReference type="ARBA" id="ARBA00007456"/>
    </source>
</evidence>
<evidence type="ECO:0000256" key="1">
    <source>
        <dbReference type="ARBA" id="ARBA00003629"/>
    </source>
</evidence>
<evidence type="ECO:0000259" key="14">
    <source>
        <dbReference type="SMART" id="SM00835"/>
    </source>
</evidence>
<protein>
    <recommendedName>
        <fullName evidence="14">Cupin type-1 domain-containing protein</fullName>
    </recommendedName>
</protein>
<accession>A0A6A6MR19</accession>
<dbReference type="SUPFAM" id="SSF51182">
    <property type="entry name" value="RmlC-like cupins"/>
    <property type="match status" value="1"/>
</dbReference>
<evidence type="ECO:0000256" key="8">
    <source>
        <dbReference type="ARBA" id="ARBA00023180"/>
    </source>
</evidence>
<dbReference type="CDD" id="cd02241">
    <property type="entry name" value="cupin_OxOx"/>
    <property type="match status" value="1"/>
</dbReference>
<feature type="binding site" evidence="10">
    <location>
        <position position="554"/>
    </location>
    <ligand>
        <name>oxalate</name>
        <dbReference type="ChEBI" id="CHEBI:30623"/>
    </ligand>
</feature>